<gene>
    <name evidence="18" type="ORF">B7P43_G11763</name>
</gene>
<dbReference type="FunFam" id="3.90.1170.50:FF:000003">
    <property type="entry name" value="Aldehyde oxidase"/>
    <property type="match status" value="1"/>
</dbReference>
<dbReference type="GO" id="GO:0005777">
    <property type="term" value="C:peroxisome"/>
    <property type="evidence" value="ECO:0007669"/>
    <property type="project" value="UniProtKB-SubCell"/>
</dbReference>
<feature type="binding site" evidence="16">
    <location>
        <position position="2"/>
    </location>
    <ligand>
        <name>[2Fe-2S] cluster</name>
        <dbReference type="ChEBI" id="CHEBI:190135"/>
        <label>1</label>
    </ligand>
</feature>
<keyword evidence="11 16" id="KW-0411">Iron-sulfur</keyword>
<feature type="binding site" evidence="16">
    <location>
        <position position="75"/>
    </location>
    <ligand>
        <name>[2Fe-2S] cluster</name>
        <dbReference type="ChEBI" id="CHEBI:190135"/>
        <label>2</label>
    </ligand>
</feature>
<dbReference type="Gene3D" id="3.90.1170.50">
    <property type="entry name" value="Aldehyde oxidase/xanthine dehydrogenase, a/b hammerhead"/>
    <property type="match status" value="1"/>
</dbReference>
<feature type="binding site" evidence="16">
    <location>
        <position position="869"/>
    </location>
    <ligand>
        <name>Mo-molybdopterin</name>
        <dbReference type="ChEBI" id="CHEBI:71302"/>
    </ligand>
    <ligandPart>
        <name>Mo</name>
        <dbReference type="ChEBI" id="CHEBI:28685"/>
    </ligandPart>
</feature>
<evidence type="ECO:0000256" key="3">
    <source>
        <dbReference type="ARBA" id="ARBA00011738"/>
    </source>
</evidence>
<sequence>MCHEGGCGSCIVAVTSKNAFTKETSTYAVNSCLVRVYACHGWAIKTIEGLGNRKMGYNALQTQLAHLNGTQCGYCSPGMVMNMYSLKNDKDITMQEVENSFGGNICRCTGYRPILQAFKSMAIDAPPQLKNKVQDIEELCKRNICPMSGKKYSGSCSDYDYDDADASDDNGEEDFVHVNMDGAEIIQSSKHSSIHINLKDAHWIKVTKMNEVFEIFDKIGYAPYVLVGGNTARGVYRPTMEPQIYIDVQDIPELKSYVTEPTLTLGGNVSLTDCIKLFNSLSKKKSNYAYTAVLARHIDLIANVPVRNVGTIAGNLSIKHEHPEFPSDMFLILVTVGATLTIASKTFLYQDVSMLDYLDMDMKHKVIKSITLPKMDDSYSLKTYKIMPRAQNAHAYVNAGFLFQIRKSDNGRILRKPTIVYGGINPYFVHAHDTENYLEGKNLFDFKTFKTALRILDKELKPDQVLPDASPIFRRKLASALFYKFVLSLSPPGLPARVASGGKDLVRPLSSGKHLFDTDKSEWPLTQPVPKLEALAQCSGEAEYVNDLPAIPGEAYAAFVLTSEGQGYISNIDPSEALKIPGVLKFLCAEDIPGLNSFTPLKPAFEENEEVFCSGNVKYAGQPLGLIVAETQILALHAVTKVNVEYSNVSSPQLNMRHIISSGDKTRIRVEKEPDAAEKDVPDRNEVTHVIKGSFDIGGQYHFTMETQQCICVPIEDGMDVYPSTQWMDLTQVGIAQALAIPENSINVKVRRIGGGYGSKISRNSLVSVACALAAQILNRPVRLIMSLESNMEAIGKRCDAAVNYEVGTDNDGKVQYLKADFYENAGASWNEKTVPDSVSFMKSCYDSSNWKVKGYSVRSDIPSTTWCRGPGSTEGTATIEHIMHHIAKVVKKDPVEVRLNNMSVDDNATPQMVKDLIVSADYNARKESIDEFNKNNRWTKRGIALVPLKYGLEYEANYSALVSIYAGDGTVAVTHGGIECGQGINTKVAQAVAYTLGIDLELVRVKTSNNLTAPNNKSTGGSITSELCTYAAVQCCKELLKRMEPAKKGLKNPAWPQWVQAAYHQNIDLCATHMYPYNDDVKAYNIFGATVCEVEVDLLTGQYQILRVDIVEDAGKSMSPEIDIGQVEGAFVMGLGYWLTEYLLYDPETGKLLTNRTWNYKPPGAKDIPVDFRIQLRRNAPNPFGVLRSKATGEPPLCMSCSVLFALRYALDSAHEEAGKPDEWYQMDLPATVEHVFLASLTNINLFTF</sequence>
<dbReference type="InterPro" id="IPR000674">
    <property type="entry name" value="Ald_Oxase/Xan_DH_a/b"/>
</dbReference>
<evidence type="ECO:0000313" key="18">
    <source>
        <dbReference type="EMBL" id="PNF35793.1"/>
    </source>
</evidence>
<dbReference type="FunCoup" id="A0A2J7R4N3">
    <property type="interactions" value="178"/>
</dbReference>
<feature type="binding site" evidence="16">
    <location>
        <position position="726"/>
    </location>
    <ligand>
        <name>Mo-molybdopterin</name>
        <dbReference type="ChEBI" id="CHEBI:71302"/>
    </ligand>
    <ligandPart>
        <name>Mo</name>
        <dbReference type="ChEBI" id="CHEBI:28685"/>
    </ligandPart>
</feature>
<dbReference type="InterPro" id="IPR002346">
    <property type="entry name" value="Mopterin_DH_FAD-bd"/>
</dbReference>
<comment type="caution">
    <text evidence="18">The sequence shown here is derived from an EMBL/GenBank/DDBJ whole genome shotgun (WGS) entry which is preliminary data.</text>
</comment>
<dbReference type="InterPro" id="IPR036010">
    <property type="entry name" value="2Fe-2S_ferredoxin-like_sf"/>
</dbReference>
<dbReference type="Gene3D" id="1.10.150.120">
    <property type="entry name" value="[2Fe-2S]-binding domain"/>
    <property type="match status" value="1"/>
</dbReference>
<comment type="subcellular location">
    <subcellularLocation>
        <location evidence="1">Peroxisome</location>
    </subcellularLocation>
</comment>
<evidence type="ECO:0000256" key="15">
    <source>
        <dbReference type="PIRSR" id="PIRSR000127-2"/>
    </source>
</evidence>
<dbReference type="FunFam" id="3.30.365.10:FF:000009">
    <property type="entry name" value="Aldehyde oxidase"/>
    <property type="match status" value="1"/>
</dbReference>
<dbReference type="SUPFAM" id="SSF56176">
    <property type="entry name" value="FAD-binding/transporter-associated domain-like"/>
    <property type="match status" value="1"/>
</dbReference>
<dbReference type="InterPro" id="IPR046867">
    <property type="entry name" value="AldOxase/xan_DH_MoCoBD2"/>
</dbReference>
<evidence type="ECO:0000256" key="4">
    <source>
        <dbReference type="ARBA" id="ARBA00022505"/>
    </source>
</evidence>
<keyword evidence="7 16" id="KW-0479">Metal-binding</keyword>
<keyword evidence="10 16" id="KW-0408">Iron</keyword>
<keyword evidence="12" id="KW-0576">Peroxisome</keyword>
<dbReference type="PANTHER" id="PTHR11908">
    <property type="entry name" value="XANTHINE DEHYDROGENASE"/>
    <property type="match status" value="1"/>
</dbReference>
<dbReference type="Proteomes" id="UP000235965">
    <property type="component" value="Unassembled WGS sequence"/>
</dbReference>
<comment type="cofactor">
    <cofactor evidence="16">
        <name>Mo-molybdopterin</name>
        <dbReference type="ChEBI" id="CHEBI:71302"/>
    </cofactor>
    <text evidence="16">Binds 1 Mo-molybdopterin (Mo-MPT) cofactor per subunit.</text>
</comment>
<evidence type="ECO:0000256" key="6">
    <source>
        <dbReference type="ARBA" id="ARBA00022714"/>
    </source>
</evidence>
<dbReference type="GO" id="GO:0071949">
    <property type="term" value="F:FAD binding"/>
    <property type="evidence" value="ECO:0007669"/>
    <property type="project" value="InterPro"/>
</dbReference>
<dbReference type="EMBL" id="NEVH01007404">
    <property type="protein sequence ID" value="PNF35793.1"/>
    <property type="molecule type" value="Genomic_DNA"/>
</dbReference>
<dbReference type="OrthoDB" id="8300278at2759"/>
<evidence type="ECO:0000256" key="1">
    <source>
        <dbReference type="ARBA" id="ARBA00004275"/>
    </source>
</evidence>
<feature type="binding site" evidence="15">
    <location>
        <position position="385"/>
    </location>
    <ligand>
        <name>FAD</name>
        <dbReference type="ChEBI" id="CHEBI:57692"/>
    </ligand>
</feature>
<feature type="binding site" evidence="16">
    <location>
        <position position="106"/>
    </location>
    <ligand>
        <name>[2Fe-2S] cluster</name>
        <dbReference type="ChEBI" id="CHEBI:190135"/>
        <label>2</label>
    </ligand>
</feature>
<dbReference type="SUPFAM" id="SSF54292">
    <property type="entry name" value="2Fe-2S ferredoxin-like"/>
    <property type="match status" value="1"/>
</dbReference>
<dbReference type="Gene3D" id="3.30.390.50">
    <property type="entry name" value="CO dehydrogenase flavoprotein, C-terminal domain"/>
    <property type="match status" value="1"/>
</dbReference>
<dbReference type="PROSITE" id="PS51387">
    <property type="entry name" value="FAD_PCMH"/>
    <property type="match status" value="1"/>
</dbReference>
<dbReference type="SMART" id="SM01092">
    <property type="entry name" value="CO_deh_flav_C"/>
    <property type="match status" value="1"/>
</dbReference>
<dbReference type="Pfam" id="PF00941">
    <property type="entry name" value="FAD_binding_5"/>
    <property type="match status" value="1"/>
</dbReference>
<dbReference type="InterPro" id="IPR016208">
    <property type="entry name" value="Ald_Oxase/xanthine_DH-like"/>
</dbReference>
<organism evidence="18 19">
    <name type="scientific">Cryptotermes secundus</name>
    <dbReference type="NCBI Taxonomy" id="105785"/>
    <lineage>
        <taxon>Eukaryota</taxon>
        <taxon>Metazoa</taxon>
        <taxon>Ecdysozoa</taxon>
        <taxon>Arthropoda</taxon>
        <taxon>Hexapoda</taxon>
        <taxon>Insecta</taxon>
        <taxon>Pterygota</taxon>
        <taxon>Neoptera</taxon>
        <taxon>Polyneoptera</taxon>
        <taxon>Dictyoptera</taxon>
        <taxon>Blattodea</taxon>
        <taxon>Blattoidea</taxon>
        <taxon>Termitoidae</taxon>
        <taxon>Kalotermitidae</taxon>
        <taxon>Cryptotermitinae</taxon>
        <taxon>Cryptotermes</taxon>
    </lineage>
</organism>
<dbReference type="InterPro" id="IPR036318">
    <property type="entry name" value="FAD-bd_PCMH-like_sf"/>
</dbReference>
<feature type="binding site" evidence="16">
    <location>
        <position position="108"/>
    </location>
    <ligand>
        <name>[2Fe-2S] cluster</name>
        <dbReference type="ChEBI" id="CHEBI:190135"/>
        <label>2</label>
    </ligand>
</feature>
<dbReference type="GO" id="GO:0005506">
    <property type="term" value="F:iron ion binding"/>
    <property type="evidence" value="ECO:0007669"/>
    <property type="project" value="InterPro"/>
</dbReference>
<dbReference type="InParanoid" id="A0A2J7R4N3"/>
<dbReference type="InterPro" id="IPR016169">
    <property type="entry name" value="FAD-bd_PCMH_sub2"/>
</dbReference>
<comment type="cofactor">
    <cofactor evidence="16">
        <name>[2Fe-2S] cluster</name>
        <dbReference type="ChEBI" id="CHEBI:190135"/>
    </cofactor>
    <text evidence="16">Binds 2 [2Fe-2S] clusters.</text>
</comment>
<feature type="binding site" evidence="16">
    <location>
        <position position="10"/>
    </location>
    <ligand>
        <name>[2Fe-2S] cluster</name>
        <dbReference type="ChEBI" id="CHEBI:190135"/>
        <label>1</label>
    </ligand>
</feature>
<evidence type="ECO:0000256" key="7">
    <source>
        <dbReference type="ARBA" id="ARBA00022723"/>
    </source>
</evidence>
<dbReference type="Gene3D" id="3.30.465.10">
    <property type="match status" value="1"/>
</dbReference>
<dbReference type="SMART" id="SM01008">
    <property type="entry name" value="Ald_Xan_dh_C"/>
    <property type="match status" value="1"/>
</dbReference>
<dbReference type="FunFam" id="3.30.390.50:FF:000003">
    <property type="entry name" value="Aldehyde oxidase1"/>
    <property type="match status" value="1"/>
</dbReference>
<comment type="similarity">
    <text evidence="2">Belongs to the xanthine dehydrogenase family.</text>
</comment>
<evidence type="ECO:0000256" key="10">
    <source>
        <dbReference type="ARBA" id="ARBA00023004"/>
    </source>
</evidence>
<evidence type="ECO:0000256" key="11">
    <source>
        <dbReference type="ARBA" id="ARBA00023014"/>
    </source>
</evidence>
<keyword evidence="5" id="KW-0285">Flavoprotein</keyword>
<evidence type="ECO:0000256" key="8">
    <source>
        <dbReference type="ARBA" id="ARBA00022827"/>
    </source>
</evidence>
<dbReference type="PROSITE" id="PS00197">
    <property type="entry name" value="2FE2S_FER_1"/>
    <property type="match status" value="1"/>
</dbReference>
<dbReference type="Gene3D" id="3.10.20.30">
    <property type="match status" value="1"/>
</dbReference>
<feature type="binding site" evidence="16">
    <location>
        <position position="7"/>
    </location>
    <ligand>
        <name>[2Fe-2S] cluster</name>
        <dbReference type="ChEBI" id="CHEBI:190135"/>
        <label>1</label>
    </ligand>
</feature>
<dbReference type="Pfam" id="PF01315">
    <property type="entry name" value="Ald_Xan_dh_C"/>
    <property type="match status" value="1"/>
</dbReference>
<dbReference type="InterPro" id="IPR016166">
    <property type="entry name" value="FAD-bd_PCMH"/>
</dbReference>
<evidence type="ECO:0000256" key="2">
    <source>
        <dbReference type="ARBA" id="ARBA00006849"/>
    </source>
</evidence>
<dbReference type="FunFam" id="3.30.465.10:FF:000013">
    <property type="entry name" value="Aldehyde oxidase"/>
    <property type="match status" value="1"/>
</dbReference>
<proteinExistence type="inferred from homology"/>
<reference evidence="18 19" key="1">
    <citation type="submission" date="2017-12" db="EMBL/GenBank/DDBJ databases">
        <title>Hemimetabolous genomes reveal molecular basis of termite eusociality.</title>
        <authorList>
            <person name="Harrison M.C."/>
            <person name="Jongepier E."/>
            <person name="Robertson H.M."/>
            <person name="Arning N."/>
            <person name="Bitard-Feildel T."/>
            <person name="Chao H."/>
            <person name="Childers C.P."/>
            <person name="Dinh H."/>
            <person name="Doddapaneni H."/>
            <person name="Dugan S."/>
            <person name="Gowin J."/>
            <person name="Greiner C."/>
            <person name="Han Y."/>
            <person name="Hu H."/>
            <person name="Hughes D.S.T."/>
            <person name="Huylmans A.-K."/>
            <person name="Kemena C."/>
            <person name="Kremer L.P.M."/>
            <person name="Lee S.L."/>
            <person name="Lopez-Ezquerra A."/>
            <person name="Mallet L."/>
            <person name="Monroy-Kuhn J.M."/>
            <person name="Moser A."/>
            <person name="Murali S.C."/>
            <person name="Muzny D.M."/>
            <person name="Otani S."/>
            <person name="Piulachs M.-D."/>
            <person name="Poelchau M."/>
            <person name="Qu J."/>
            <person name="Schaub F."/>
            <person name="Wada-Katsumata A."/>
            <person name="Worley K.C."/>
            <person name="Xie Q."/>
            <person name="Ylla G."/>
            <person name="Poulsen M."/>
            <person name="Gibbs R.A."/>
            <person name="Schal C."/>
            <person name="Richards S."/>
            <person name="Belles X."/>
            <person name="Korb J."/>
            <person name="Bornberg-Bauer E."/>
        </authorList>
    </citation>
    <scope>NUCLEOTIDE SEQUENCE [LARGE SCALE GENOMIC DNA]</scope>
    <source>
        <tissue evidence="18">Whole body</tissue>
    </source>
</reference>
<feature type="active site" description="Proton acceptor" evidence="14">
    <location>
        <position position="1195"/>
    </location>
</feature>
<feature type="domain" description="FAD-binding PCMH-type" evidence="17">
    <location>
        <begin position="196"/>
        <end position="377"/>
    </location>
</feature>
<evidence type="ECO:0000256" key="16">
    <source>
        <dbReference type="PIRSR" id="PIRSR000127-3"/>
    </source>
</evidence>
<evidence type="ECO:0000256" key="9">
    <source>
        <dbReference type="ARBA" id="ARBA00023002"/>
    </source>
</evidence>
<comment type="cofactor">
    <cofactor evidence="13">
        <name>[2Fe-2S] cluster</name>
        <dbReference type="ChEBI" id="CHEBI:190135"/>
    </cofactor>
</comment>
<feature type="binding site" evidence="16">
    <location>
        <position position="1022"/>
    </location>
    <ligand>
        <name>Mo-molybdopterin</name>
        <dbReference type="ChEBI" id="CHEBI:71302"/>
    </ligand>
    <ligandPart>
        <name>Mo</name>
        <dbReference type="ChEBI" id="CHEBI:28685"/>
    </ligandPart>
</feature>
<evidence type="ECO:0000256" key="13">
    <source>
        <dbReference type="ARBA" id="ARBA00034078"/>
    </source>
</evidence>
<dbReference type="STRING" id="105785.A0A2J7R4N3"/>
<evidence type="ECO:0000259" key="17">
    <source>
        <dbReference type="PROSITE" id="PS51387"/>
    </source>
</evidence>
<comment type="cofactor">
    <cofactor evidence="15">
        <name>FAD</name>
        <dbReference type="ChEBI" id="CHEBI:57692"/>
    </cofactor>
</comment>
<dbReference type="InterPro" id="IPR012675">
    <property type="entry name" value="Beta-grasp_dom_sf"/>
</dbReference>
<dbReference type="InterPro" id="IPR036683">
    <property type="entry name" value="CO_DH_flav_C_dom_sf"/>
</dbReference>
<keyword evidence="8 15" id="KW-0274">FAD</keyword>
<dbReference type="GO" id="GO:0051537">
    <property type="term" value="F:2 iron, 2 sulfur cluster binding"/>
    <property type="evidence" value="ECO:0007669"/>
    <property type="project" value="UniProtKB-KW"/>
</dbReference>
<dbReference type="InterPro" id="IPR006058">
    <property type="entry name" value="2Fe2S_fd_BS"/>
</dbReference>
<feature type="binding site" evidence="16">
    <location>
        <position position="32"/>
    </location>
    <ligand>
        <name>[2Fe-2S] cluster</name>
        <dbReference type="ChEBI" id="CHEBI:190135"/>
        <label>1</label>
    </ligand>
</feature>
<dbReference type="Pfam" id="PF03450">
    <property type="entry name" value="CO_deh_flav_C"/>
    <property type="match status" value="1"/>
</dbReference>
<protein>
    <submittedName>
        <fullName evidence="18">Xanthine dehydrogenase</fullName>
    </submittedName>
</protein>
<dbReference type="GO" id="GO:0016491">
    <property type="term" value="F:oxidoreductase activity"/>
    <property type="evidence" value="ECO:0007669"/>
    <property type="project" value="UniProtKB-KW"/>
</dbReference>
<accession>A0A2J7R4N3</accession>
<dbReference type="SUPFAM" id="SSF56003">
    <property type="entry name" value="Molybdenum cofactor-binding domain"/>
    <property type="match status" value="1"/>
</dbReference>
<evidence type="ECO:0000313" key="19">
    <source>
        <dbReference type="Proteomes" id="UP000235965"/>
    </source>
</evidence>
<dbReference type="Gene3D" id="3.30.365.10">
    <property type="entry name" value="Aldehyde oxidase/xanthine dehydrogenase, molybdopterin binding domain"/>
    <property type="match status" value="4"/>
</dbReference>
<dbReference type="Pfam" id="PF20256">
    <property type="entry name" value="MoCoBD_2"/>
    <property type="match status" value="1"/>
</dbReference>
<comment type="subunit">
    <text evidence="3">Homodimer.</text>
</comment>
<keyword evidence="19" id="KW-1185">Reference proteome</keyword>
<feature type="binding site" evidence="16">
    <location>
        <position position="72"/>
    </location>
    <ligand>
        <name>[2Fe-2S] cluster</name>
        <dbReference type="ChEBI" id="CHEBI:190135"/>
        <label>2</label>
    </ligand>
</feature>
<dbReference type="InterPro" id="IPR036884">
    <property type="entry name" value="2Fe-2S-bd_dom_sf"/>
</dbReference>
<name>A0A2J7R4N3_9NEOP</name>
<dbReference type="InterPro" id="IPR036856">
    <property type="entry name" value="Ald_Oxase/Xan_DH_a/b_sf"/>
</dbReference>
<keyword evidence="4 16" id="KW-0500">Molybdenum</keyword>
<dbReference type="PIRSF" id="PIRSF000127">
    <property type="entry name" value="Xanthine_DH"/>
    <property type="match status" value="1"/>
</dbReference>
<dbReference type="InterPro" id="IPR002888">
    <property type="entry name" value="2Fe-2S-bd"/>
</dbReference>
<keyword evidence="6 16" id="KW-0001">2Fe-2S</keyword>
<dbReference type="SUPFAM" id="SSF55447">
    <property type="entry name" value="CO dehydrogenase flavoprotein C-terminal domain-like"/>
    <property type="match status" value="1"/>
</dbReference>
<dbReference type="SUPFAM" id="SSF47741">
    <property type="entry name" value="CO dehydrogenase ISP C-domain like"/>
    <property type="match status" value="1"/>
</dbReference>
<dbReference type="InterPro" id="IPR008274">
    <property type="entry name" value="AldOxase/xan_DH_MoCoBD1"/>
</dbReference>
<dbReference type="PANTHER" id="PTHR11908:SF132">
    <property type="entry name" value="ALDEHYDE OXIDASE 1-RELATED"/>
    <property type="match status" value="1"/>
</dbReference>
<dbReference type="SUPFAM" id="SSF54665">
    <property type="entry name" value="CO dehydrogenase molybdoprotein N-domain-like"/>
    <property type="match status" value="1"/>
</dbReference>
<dbReference type="Pfam" id="PF01799">
    <property type="entry name" value="Fer2_2"/>
    <property type="match status" value="1"/>
</dbReference>
<evidence type="ECO:0000256" key="14">
    <source>
        <dbReference type="PIRSR" id="PIRSR000127-1"/>
    </source>
</evidence>
<evidence type="ECO:0000256" key="5">
    <source>
        <dbReference type="ARBA" id="ARBA00022630"/>
    </source>
</evidence>
<evidence type="ECO:0000256" key="12">
    <source>
        <dbReference type="ARBA" id="ARBA00023140"/>
    </source>
</evidence>
<dbReference type="InterPro" id="IPR037165">
    <property type="entry name" value="AldOxase/xan_DH_Mopterin-bd_sf"/>
</dbReference>
<dbReference type="InterPro" id="IPR005107">
    <property type="entry name" value="CO_DH_flav_C"/>
</dbReference>
<keyword evidence="9" id="KW-0560">Oxidoreductase</keyword>
<dbReference type="AlphaFoldDB" id="A0A2J7R4N3"/>
<dbReference type="FunFam" id="3.30.365.10:FF:000001">
    <property type="entry name" value="Xanthine dehydrogenase oxidase"/>
    <property type="match status" value="1"/>
</dbReference>
<dbReference type="Pfam" id="PF02738">
    <property type="entry name" value="MoCoBD_1"/>
    <property type="match status" value="1"/>
</dbReference>